<protein>
    <submittedName>
        <fullName evidence="1">Uncharacterized protein</fullName>
    </submittedName>
</protein>
<dbReference type="AlphaFoldDB" id="A0A0D8BC20"/>
<sequence>MFSVMAAVGSGRTWVSVVDGVGGVAEEGLDGFQAAAGREA</sequence>
<reference evidence="2" key="1">
    <citation type="submission" date="2015-02" db="EMBL/GenBank/DDBJ databases">
        <title>Draft Genome of Frankia sp. CpI1-S.</title>
        <authorList>
            <person name="Oshone R.T."/>
            <person name="Ngom M."/>
            <person name="Ghodhbane-Gtari F."/>
            <person name="Gtari M."/>
            <person name="Morris K."/>
            <person name="Thomas K."/>
            <person name="Sen A."/>
            <person name="Tisa L.S."/>
        </authorList>
    </citation>
    <scope>NUCLEOTIDE SEQUENCE [LARGE SCALE GENOMIC DNA]</scope>
    <source>
        <strain evidence="2">CpI1-S</strain>
    </source>
</reference>
<proteinExistence type="predicted"/>
<dbReference type="Proteomes" id="UP000032545">
    <property type="component" value="Unassembled WGS sequence"/>
</dbReference>
<keyword evidence="2" id="KW-1185">Reference proteome</keyword>
<gene>
    <name evidence="1" type="ORF">FF36_03910</name>
</gene>
<organism evidence="1 2">
    <name type="scientific">Frankia torreyi</name>
    <dbReference type="NCBI Taxonomy" id="1856"/>
    <lineage>
        <taxon>Bacteria</taxon>
        <taxon>Bacillati</taxon>
        <taxon>Actinomycetota</taxon>
        <taxon>Actinomycetes</taxon>
        <taxon>Frankiales</taxon>
        <taxon>Frankiaceae</taxon>
        <taxon>Frankia</taxon>
    </lineage>
</organism>
<evidence type="ECO:0000313" key="2">
    <source>
        <dbReference type="Proteomes" id="UP000032545"/>
    </source>
</evidence>
<evidence type="ECO:0000313" key="1">
    <source>
        <dbReference type="EMBL" id="KJE21706.1"/>
    </source>
</evidence>
<name>A0A0D8BC20_9ACTN</name>
<accession>A0A0D8BC20</accession>
<comment type="caution">
    <text evidence="1">The sequence shown here is derived from an EMBL/GenBank/DDBJ whole genome shotgun (WGS) entry which is preliminary data.</text>
</comment>
<dbReference type="EMBL" id="JYFN01000032">
    <property type="protein sequence ID" value="KJE21706.1"/>
    <property type="molecule type" value="Genomic_DNA"/>
</dbReference>
<dbReference type="PATRIC" id="fig|1502723.3.peg.3591"/>
<reference evidence="1 2" key="2">
    <citation type="journal article" date="2016" name="Genome Announc.">
        <title>Permanent Draft Genome Sequences for Two Variants of Frankia sp. Strain CpI1, the First Frankia Strain Isolated from Root Nodules of Comptonia peregrina.</title>
        <authorList>
            <person name="Oshone R."/>
            <person name="Hurst S.G.IV."/>
            <person name="Abebe-Akele F."/>
            <person name="Simpson S."/>
            <person name="Morris K."/>
            <person name="Thomas W.K."/>
            <person name="Tisa L.S."/>
        </authorList>
    </citation>
    <scope>NUCLEOTIDE SEQUENCE [LARGE SCALE GENOMIC DNA]</scope>
    <source>
        <strain evidence="2">CpI1-S</strain>
    </source>
</reference>